<dbReference type="InterPro" id="IPR053145">
    <property type="entry name" value="AB_hydrolase_Est10"/>
</dbReference>
<sequence length="310" mass="34249">MKHLKWATLVVLFFTISTNSWSQSEKNVKVKTKYGKLYGNLITCDNKKNAPVVLIIPGSGPTDRNGNSVLLQTNSYKMLAEGLAKEGISSLRYDKLLVGESKGNITESEFRFDHNVEFAMAWIDFLTSKGFKNIVVLGHSEGSLIGMLAAQRKVVSKFISLAGTGRPADVVLIEQLTGQSSTIQAEVKRLFKHLKRGDQVEKLSPDLAALFRPSAQPYLISWIKYNPKVEIGNLEIPVLIVHGSTDIQVSEVDANMQKGGNFGSELVIIEGMNHILKVAPDDKEENTKTYFNPKLPLHPDLIPAIVGFVK</sequence>
<gene>
    <name evidence="3" type="ORF">ERX46_10420</name>
</gene>
<dbReference type="PANTHER" id="PTHR43265">
    <property type="entry name" value="ESTERASE ESTD"/>
    <property type="match status" value="1"/>
</dbReference>
<dbReference type="OrthoDB" id="9809549at2"/>
<dbReference type="Pfam" id="PF00561">
    <property type="entry name" value="Abhydrolase_1"/>
    <property type="match status" value="1"/>
</dbReference>
<protein>
    <submittedName>
        <fullName evidence="3">Alpha/beta fold hydrolase</fullName>
    </submittedName>
</protein>
<dbReference type="Proteomes" id="UP000293952">
    <property type="component" value="Unassembled WGS sequence"/>
</dbReference>
<accession>A0A4Q4KK52</accession>
<feature type="signal peptide" evidence="1">
    <location>
        <begin position="1"/>
        <end position="22"/>
    </location>
</feature>
<dbReference type="Gene3D" id="3.40.50.1820">
    <property type="entry name" value="alpha/beta hydrolase"/>
    <property type="match status" value="1"/>
</dbReference>
<dbReference type="RefSeq" id="WP_130093808.1">
    <property type="nucleotide sequence ID" value="NZ_SETE01000004.1"/>
</dbReference>
<name>A0A4Q4KK52_9FLAO</name>
<dbReference type="AlphaFoldDB" id="A0A4Q4KK52"/>
<comment type="caution">
    <text evidence="3">The sequence shown here is derived from an EMBL/GenBank/DDBJ whole genome shotgun (WGS) entry which is preliminary data.</text>
</comment>
<evidence type="ECO:0000256" key="1">
    <source>
        <dbReference type="SAM" id="SignalP"/>
    </source>
</evidence>
<keyword evidence="1" id="KW-0732">Signal</keyword>
<proteinExistence type="predicted"/>
<reference evidence="3 4" key="1">
    <citation type="submission" date="2019-02" db="EMBL/GenBank/DDBJ databases">
        <title>Genome sequence of the sea-ice species Brumimicrobium glaciale.</title>
        <authorList>
            <person name="Bowman J.P."/>
        </authorList>
    </citation>
    <scope>NUCLEOTIDE SEQUENCE [LARGE SCALE GENOMIC DNA]</scope>
    <source>
        <strain evidence="3 4">IC156</strain>
    </source>
</reference>
<keyword evidence="3" id="KW-0378">Hydrolase</keyword>
<evidence type="ECO:0000313" key="3">
    <source>
        <dbReference type="EMBL" id="RYM33348.1"/>
    </source>
</evidence>
<evidence type="ECO:0000313" key="4">
    <source>
        <dbReference type="Proteomes" id="UP000293952"/>
    </source>
</evidence>
<dbReference type="SUPFAM" id="SSF53474">
    <property type="entry name" value="alpha/beta-Hydrolases"/>
    <property type="match status" value="1"/>
</dbReference>
<organism evidence="3 4">
    <name type="scientific">Brumimicrobium glaciale</name>
    <dbReference type="NCBI Taxonomy" id="200475"/>
    <lineage>
        <taxon>Bacteria</taxon>
        <taxon>Pseudomonadati</taxon>
        <taxon>Bacteroidota</taxon>
        <taxon>Flavobacteriia</taxon>
        <taxon>Flavobacteriales</taxon>
        <taxon>Crocinitomicaceae</taxon>
        <taxon>Brumimicrobium</taxon>
    </lineage>
</organism>
<feature type="domain" description="AB hydrolase-1" evidence="2">
    <location>
        <begin position="51"/>
        <end position="163"/>
    </location>
</feature>
<feature type="chain" id="PRO_5020179519" evidence="1">
    <location>
        <begin position="23"/>
        <end position="310"/>
    </location>
</feature>
<dbReference type="InterPro" id="IPR029058">
    <property type="entry name" value="AB_hydrolase_fold"/>
</dbReference>
<dbReference type="GO" id="GO:0052689">
    <property type="term" value="F:carboxylic ester hydrolase activity"/>
    <property type="evidence" value="ECO:0007669"/>
    <property type="project" value="TreeGrafter"/>
</dbReference>
<evidence type="ECO:0000259" key="2">
    <source>
        <dbReference type="Pfam" id="PF00561"/>
    </source>
</evidence>
<keyword evidence="4" id="KW-1185">Reference proteome</keyword>
<dbReference type="InterPro" id="IPR000073">
    <property type="entry name" value="AB_hydrolase_1"/>
</dbReference>
<dbReference type="EMBL" id="SETE01000004">
    <property type="protein sequence ID" value="RYM33348.1"/>
    <property type="molecule type" value="Genomic_DNA"/>
</dbReference>
<dbReference type="PANTHER" id="PTHR43265:SF1">
    <property type="entry name" value="ESTERASE ESTD"/>
    <property type="match status" value="1"/>
</dbReference>